<dbReference type="EMBL" id="UYRU01077006">
    <property type="protein sequence ID" value="VDN27606.1"/>
    <property type="molecule type" value="Genomic_DNA"/>
</dbReference>
<dbReference type="OrthoDB" id="3639251at2759"/>
<feature type="transmembrane region" description="Helical" evidence="5">
    <location>
        <begin position="38"/>
        <end position="59"/>
    </location>
</feature>
<keyword evidence="3 5" id="KW-1133">Transmembrane helix</keyword>
<reference evidence="6 7" key="1">
    <citation type="submission" date="2018-11" db="EMBL/GenBank/DDBJ databases">
        <authorList>
            <consortium name="Pathogen Informatics"/>
        </authorList>
    </citation>
    <scope>NUCLEOTIDE SEQUENCE [LARGE SCALE GENOMIC DNA]</scope>
</reference>
<dbReference type="GO" id="GO:0016020">
    <property type="term" value="C:membrane"/>
    <property type="evidence" value="ECO:0007669"/>
    <property type="project" value="UniProtKB-SubCell"/>
</dbReference>
<keyword evidence="2 5" id="KW-0812">Transmembrane</keyword>
<dbReference type="Proteomes" id="UP000281553">
    <property type="component" value="Unassembled WGS sequence"/>
</dbReference>
<evidence type="ECO:0000313" key="6">
    <source>
        <dbReference type="EMBL" id="VDN27606.1"/>
    </source>
</evidence>
<evidence type="ECO:0000256" key="5">
    <source>
        <dbReference type="SAM" id="Phobius"/>
    </source>
</evidence>
<evidence type="ECO:0000256" key="2">
    <source>
        <dbReference type="ARBA" id="ARBA00022692"/>
    </source>
</evidence>
<comment type="subcellular location">
    <subcellularLocation>
        <location evidence="1">Membrane</location>
        <topology evidence="1">Multi-pass membrane protein</topology>
    </subcellularLocation>
</comment>
<dbReference type="SUPFAM" id="SSF103473">
    <property type="entry name" value="MFS general substrate transporter"/>
    <property type="match status" value="1"/>
</dbReference>
<keyword evidence="7" id="KW-1185">Reference proteome</keyword>
<evidence type="ECO:0008006" key="8">
    <source>
        <dbReference type="Google" id="ProtNLM"/>
    </source>
</evidence>
<proteinExistence type="predicted"/>
<sequence>MAYAFTLFFSKLVSYTFLYWLPNFLASVSVEKVSAEQAAVLSTIFDIGGIVGGILAGFLSDSVSVSKVQLTCNLVACLSHVTCEYTEAY</sequence>
<dbReference type="PANTHER" id="PTHR43184:SF12">
    <property type="entry name" value="SUGAR PHOSPHATE EXCHANGER 3"/>
    <property type="match status" value="1"/>
</dbReference>
<name>A0A3P7QA49_DIBLA</name>
<gene>
    <name evidence="6" type="ORF">DILT_LOCUS15039</name>
</gene>
<protein>
    <recommendedName>
        <fullName evidence="8">Major facilitator superfamily (MFS) profile domain-containing protein</fullName>
    </recommendedName>
</protein>
<dbReference type="Gene3D" id="1.20.1250.20">
    <property type="entry name" value="MFS general substrate transporter like domains"/>
    <property type="match status" value="1"/>
</dbReference>
<evidence type="ECO:0000256" key="4">
    <source>
        <dbReference type="ARBA" id="ARBA00023136"/>
    </source>
</evidence>
<evidence type="ECO:0000256" key="1">
    <source>
        <dbReference type="ARBA" id="ARBA00004141"/>
    </source>
</evidence>
<evidence type="ECO:0000256" key="3">
    <source>
        <dbReference type="ARBA" id="ARBA00022989"/>
    </source>
</evidence>
<dbReference type="PANTHER" id="PTHR43184">
    <property type="entry name" value="MAJOR FACILITATOR SUPERFAMILY TRANSPORTER 16, ISOFORM B"/>
    <property type="match status" value="1"/>
</dbReference>
<dbReference type="InterPro" id="IPR036259">
    <property type="entry name" value="MFS_trans_sf"/>
</dbReference>
<keyword evidence="4 5" id="KW-0472">Membrane</keyword>
<organism evidence="6 7">
    <name type="scientific">Dibothriocephalus latus</name>
    <name type="common">Fish tapeworm</name>
    <name type="synonym">Diphyllobothrium latum</name>
    <dbReference type="NCBI Taxonomy" id="60516"/>
    <lineage>
        <taxon>Eukaryota</taxon>
        <taxon>Metazoa</taxon>
        <taxon>Spiralia</taxon>
        <taxon>Lophotrochozoa</taxon>
        <taxon>Platyhelminthes</taxon>
        <taxon>Cestoda</taxon>
        <taxon>Eucestoda</taxon>
        <taxon>Diphyllobothriidea</taxon>
        <taxon>Diphyllobothriidae</taxon>
        <taxon>Dibothriocephalus</taxon>
    </lineage>
</organism>
<accession>A0A3P7QA49</accession>
<dbReference type="AlphaFoldDB" id="A0A3P7QA49"/>
<evidence type="ECO:0000313" key="7">
    <source>
        <dbReference type="Proteomes" id="UP000281553"/>
    </source>
</evidence>